<organism evidence="1 2">
    <name type="scientific">Algoriphagus confluentis</name>
    <dbReference type="NCBI Taxonomy" id="1697556"/>
    <lineage>
        <taxon>Bacteria</taxon>
        <taxon>Pseudomonadati</taxon>
        <taxon>Bacteroidota</taxon>
        <taxon>Cytophagia</taxon>
        <taxon>Cytophagales</taxon>
        <taxon>Cyclobacteriaceae</taxon>
        <taxon>Algoriphagus</taxon>
    </lineage>
</organism>
<gene>
    <name evidence="1" type="ORF">Aconfl_15450</name>
</gene>
<proteinExistence type="predicted"/>
<comment type="caution">
    <text evidence="1">The sequence shown here is derived from an EMBL/GenBank/DDBJ whole genome shotgun (WGS) entry which is preliminary data.</text>
</comment>
<evidence type="ECO:0008006" key="3">
    <source>
        <dbReference type="Google" id="ProtNLM"/>
    </source>
</evidence>
<evidence type="ECO:0000313" key="2">
    <source>
        <dbReference type="Proteomes" id="UP001338309"/>
    </source>
</evidence>
<name>A0ABQ6PMY2_9BACT</name>
<sequence length="206" mass="23408">MSSHHFVKEQQEPAVFVLNTEGLSFDIVSPLLEWVPTVLVWQECLDQVLSWGIKVDVILAEEAFQRANLYLLEEQYPVKFLTAEKANFLKEGLHYLQATQHKGAHLVGFSHQNWEDLGPETEFLDLTILDGGWKYYPVKNGEFKKWFVASTIRILGTEGMPLELSNEEGKLLLPLAYLTQVEVPEGISEIKGNGIFWVGEEVNSES</sequence>
<dbReference type="RefSeq" id="WP_338223638.1">
    <property type="nucleotide sequence ID" value="NZ_BTPD01000004.1"/>
</dbReference>
<protein>
    <recommendedName>
        <fullName evidence="3">Thiamine pyrophosphokinase</fullName>
    </recommendedName>
</protein>
<dbReference type="Proteomes" id="UP001338309">
    <property type="component" value="Unassembled WGS sequence"/>
</dbReference>
<reference evidence="1 2" key="1">
    <citation type="submission" date="2023-08" db="EMBL/GenBank/DDBJ databases">
        <title>Draft genome sequence of Algoriphagus confluentis.</title>
        <authorList>
            <person name="Takatani N."/>
            <person name="Hosokawa M."/>
            <person name="Sawabe T."/>
        </authorList>
    </citation>
    <scope>NUCLEOTIDE SEQUENCE [LARGE SCALE GENOMIC DNA]</scope>
    <source>
        <strain evidence="1 2">NBRC 111222</strain>
    </source>
</reference>
<keyword evidence="2" id="KW-1185">Reference proteome</keyword>
<accession>A0ABQ6PMY2</accession>
<evidence type="ECO:0000313" key="1">
    <source>
        <dbReference type="EMBL" id="GMQ28902.1"/>
    </source>
</evidence>
<dbReference type="EMBL" id="BTPD01000004">
    <property type="protein sequence ID" value="GMQ28902.1"/>
    <property type="molecule type" value="Genomic_DNA"/>
</dbReference>